<dbReference type="NCBIfam" id="TIGR00689">
    <property type="entry name" value="rpiB_lacA_lacB"/>
    <property type="match status" value="1"/>
</dbReference>
<protein>
    <submittedName>
        <fullName evidence="2">Ribose-5-phosphate isomerase</fullName>
    </submittedName>
</protein>
<keyword evidence="2" id="KW-0413">Isomerase</keyword>
<dbReference type="NCBIfam" id="NF004051">
    <property type="entry name" value="PRK05571.1"/>
    <property type="match status" value="1"/>
</dbReference>
<name>A0A2M7B5N0_9BACT</name>
<proteinExistence type="inferred from homology"/>
<dbReference type="Proteomes" id="UP000228949">
    <property type="component" value="Unassembled WGS sequence"/>
</dbReference>
<dbReference type="PIRSF" id="PIRSF005384">
    <property type="entry name" value="RpiB_LacA_B"/>
    <property type="match status" value="1"/>
</dbReference>
<dbReference type="GO" id="GO:0005975">
    <property type="term" value="P:carbohydrate metabolic process"/>
    <property type="evidence" value="ECO:0007669"/>
    <property type="project" value="InterPro"/>
</dbReference>
<sequence>MLIYIGADHRGFQLKEALKKFLKDQGYELIDVGNDHYDEQDDYPDFAKLAARSVNQDPFNRRGVLICGSGVGVDIVANKFNGIRSALAFNADQAYLSRYDDDVNVLSLAADFLDEETAKQILKTWLATAFSNKEHHKRRLNKIREIENQ</sequence>
<dbReference type="Pfam" id="PF02502">
    <property type="entry name" value="LacAB_rpiB"/>
    <property type="match status" value="1"/>
</dbReference>
<evidence type="ECO:0000256" key="1">
    <source>
        <dbReference type="ARBA" id="ARBA00008754"/>
    </source>
</evidence>
<dbReference type="SUPFAM" id="SSF89623">
    <property type="entry name" value="Ribose/Galactose isomerase RpiB/AlsB"/>
    <property type="match status" value="1"/>
</dbReference>
<dbReference type="InterPro" id="IPR003500">
    <property type="entry name" value="RpiB_LacA_LacB"/>
</dbReference>
<reference evidence="3" key="1">
    <citation type="submission" date="2017-09" db="EMBL/GenBank/DDBJ databases">
        <title>Depth-based differentiation of microbial function through sediment-hosted aquifers and enrichment of novel symbionts in the deep terrestrial subsurface.</title>
        <authorList>
            <person name="Probst A.J."/>
            <person name="Ladd B."/>
            <person name="Jarett J.K."/>
            <person name="Geller-Mcgrath D.E."/>
            <person name="Sieber C.M.K."/>
            <person name="Emerson J.B."/>
            <person name="Anantharaman K."/>
            <person name="Thomas B.C."/>
            <person name="Malmstrom R."/>
            <person name="Stieglmeier M."/>
            <person name="Klingl A."/>
            <person name="Woyke T."/>
            <person name="Ryan C.M."/>
            <person name="Banfield J.F."/>
        </authorList>
    </citation>
    <scope>NUCLEOTIDE SEQUENCE [LARGE SCALE GENOMIC DNA]</scope>
</reference>
<evidence type="ECO:0000313" key="3">
    <source>
        <dbReference type="Proteomes" id="UP000228949"/>
    </source>
</evidence>
<accession>A0A2M7B5N0</accession>
<gene>
    <name evidence="2" type="ORF">COS61_01980</name>
</gene>
<evidence type="ECO:0000313" key="2">
    <source>
        <dbReference type="EMBL" id="PIU98329.1"/>
    </source>
</evidence>
<comment type="caution">
    <text evidence="2">The sequence shown here is derived from an EMBL/GenBank/DDBJ whole genome shotgun (WGS) entry which is preliminary data.</text>
</comment>
<dbReference type="PANTHER" id="PTHR30345">
    <property type="entry name" value="RIBOSE-5-PHOSPHATE ISOMERASE B"/>
    <property type="match status" value="1"/>
</dbReference>
<organism evidence="2 3">
    <name type="scientific">Candidatus Wolfebacteria bacterium CG03_land_8_20_14_0_80_40_12</name>
    <dbReference type="NCBI Taxonomy" id="1975069"/>
    <lineage>
        <taxon>Bacteria</taxon>
        <taxon>Candidatus Wolfeibacteriota</taxon>
    </lineage>
</organism>
<dbReference type="EMBL" id="PEVJ01000048">
    <property type="protein sequence ID" value="PIU98329.1"/>
    <property type="molecule type" value="Genomic_DNA"/>
</dbReference>
<dbReference type="PANTHER" id="PTHR30345:SF0">
    <property type="entry name" value="DNA DAMAGE-REPAIR_TOLERATION PROTEIN DRT102"/>
    <property type="match status" value="1"/>
</dbReference>
<dbReference type="GO" id="GO:0016861">
    <property type="term" value="F:intramolecular oxidoreductase activity, interconverting aldoses and ketoses"/>
    <property type="evidence" value="ECO:0007669"/>
    <property type="project" value="UniProtKB-ARBA"/>
</dbReference>
<dbReference type="InterPro" id="IPR036569">
    <property type="entry name" value="RpiB_LacA_LacB_sf"/>
</dbReference>
<dbReference type="Gene3D" id="3.40.1400.10">
    <property type="entry name" value="Sugar-phosphate isomerase, RpiB/LacA/LacB"/>
    <property type="match status" value="1"/>
</dbReference>
<dbReference type="AlphaFoldDB" id="A0A2M7B5N0"/>
<comment type="similarity">
    <text evidence="1">Belongs to the LacAB/RpiB family.</text>
</comment>